<dbReference type="AlphaFoldDB" id="A0A556AMS1"/>
<organism evidence="3 4">
    <name type="scientific">Verticiella sediminum</name>
    <dbReference type="NCBI Taxonomy" id="1247510"/>
    <lineage>
        <taxon>Bacteria</taxon>
        <taxon>Pseudomonadati</taxon>
        <taxon>Pseudomonadota</taxon>
        <taxon>Betaproteobacteria</taxon>
        <taxon>Burkholderiales</taxon>
        <taxon>Alcaligenaceae</taxon>
        <taxon>Verticiella</taxon>
    </lineage>
</organism>
<proteinExistence type="inferred from homology"/>
<dbReference type="SUPFAM" id="SSF52096">
    <property type="entry name" value="ClpP/crotonase"/>
    <property type="match status" value="1"/>
</dbReference>
<protein>
    <submittedName>
        <fullName evidence="3">Enoyl-CoA hydratase/isomerase family protein</fullName>
    </submittedName>
</protein>
<dbReference type="CDD" id="cd06558">
    <property type="entry name" value="crotonase-like"/>
    <property type="match status" value="1"/>
</dbReference>
<evidence type="ECO:0000313" key="3">
    <source>
        <dbReference type="EMBL" id="TSH94165.1"/>
    </source>
</evidence>
<dbReference type="GO" id="GO:0006635">
    <property type="term" value="P:fatty acid beta-oxidation"/>
    <property type="evidence" value="ECO:0007669"/>
    <property type="project" value="TreeGrafter"/>
</dbReference>
<keyword evidence="4" id="KW-1185">Reference proteome</keyword>
<evidence type="ECO:0000256" key="1">
    <source>
        <dbReference type="ARBA" id="ARBA00005254"/>
    </source>
</evidence>
<dbReference type="InterPro" id="IPR029045">
    <property type="entry name" value="ClpP/crotonase-like_dom_sf"/>
</dbReference>
<comment type="similarity">
    <text evidence="1 2">Belongs to the enoyl-CoA hydratase/isomerase family.</text>
</comment>
<dbReference type="Pfam" id="PF00378">
    <property type="entry name" value="ECH_1"/>
    <property type="match status" value="1"/>
</dbReference>
<dbReference type="RefSeq" id="WP_143948639.1">
    <property type="nucleotide sequence ID" value="NZ_BAABMB010000006.1"/>
</dbReference>
<dbReference type="PANTHER" id="PTHR11941:SF54">
    <property type="entry name" value="ENOYL-COA HYDRATASE, MITOCHONDRIAL"/>
    <property type="match status" value="1"/>
</dbReference>
<keyword evidence="3" id="KW-0413">Isomerase</keyword>
<dbReference type="EMBL" id="VLTJ01000025">
    <property type="protein sequence ID" value="TSH94165.1"/>
    <property type="molecule type" value="Genomic_DNA"/>
</dbReference>
<gene>
    <name evidence="3" type="ORF">FOZ76_12680</name>
</gene>
<dbReference type="PROSITE" id="PS00166">
    <property type="entry name" value="ENOYL_COA_HYDRATASE"/>
    <property type="match status" value="1"/>
</dbReference>
<evidence type="ECO:0000313" key="4">
    <source>
        <dbReference type="Proteomes" id="UP000318405"/>
    </source>
</evidence>
<reference evidence="3 4" key="1">
    <citation type="submission" date="2019-07" db="EMBL/GenBank/DDBJ databases">
        <title>Qingshengfaniella alkalisoli gen. nov., sp. nov., isolated from saline soil.</title>
        <authorList>
            <person name="Xu L."/>
            <person name="Huang X.-X."/>
            <person name="Sun J.-Q."/>
        </authorList>
    </citation>
    <scope>NUCLEOTIDE SEQUENCE [LARGE SCALE GENOMIC DNA]</scope>
    <source>
        <strain evidence="3 4">DSM 27279</strain>
    </source>
</reference>
<comment type="caution">
    <text evidence="3">The sequence shown here is derived from an EMBL/GenBank/DDBJ whole genome shotgun (WGS) entry which is preliminary data.</text>
</comment>
<dbReference type="OrthoDB" id="9807606at2"/>
<dbReference type="PANTHER" id="PTHR11941">
    <property type="entry name" value="ENOYL-COA HYDRATASE-RELATED"/>
    <property type="match status" value="1"/>
</dbReference>
<dbReference type="InterPro" id="IPR001753">
    <property type="entry name" value="Enoyl-CoA_hydra/iso"/>
</dbReference>
<evidence type="ECO:0000256" key="2">
    <source>
        <dbReference type="RuleBase" id="RU003707"/>
    </source>
</evidence>
<dbReference type="Proteomes" id="UP000318405">
    <property type="component" value="Unassembled WGS sequence"/>
</dbReference>
<dbReference type="GO" id="GO:0016853">
    <property type="term" value="F:isomerase activity"/>
    <property type="evidence" value="ECO:0007669"/>
    <property type="project" value="UniProtKB-KW"/>
</dbReference>
<dbReference type="InterPro" id="IPR018376">
    <property type="entry name" value="Enoyl-CoA_hyd/isom_CS"/>
</dbReference>
<sequence>MRDEDADLAIAQEGEVAVIEMRRGPHNYFDEPFMARLADACEALDAEPACRAIVLAAEGRSFCAGANFGSGERRGRPGALYAHGLRLFRLATPLVAAVHGPAIGGGLGLALAADFRIACAEARFSANFNRLGFHPGFGMSVTLPRVVGVQHAARLLYTGCRIGGDEALRIGLVDALVEPGRVRTEALAWARDIAASAPLAVRDTRATLRAGLADAVAAALQREADLQARHFATSDFREGVAAMAERRLPVFRGE</sequence>
<accession>A0A556AMS1</accession>
<dbReference type="Gene3D" id="3.90.226.10">
    <property type="entry name" value="2-enoyl-CoA Hydratase, Chain A, domain 1"/>
    <property type="match status" value="1"/>
</dbReference>
<name>A0A556AMS1_9BURK</name>